<dbReference type="RefSeq" id="WP_131536384.1">
    <property type="nucleotide sequence ID" value="NZ_CP092363.2"/>
</dbReference>
<feature type="transmembrane region" description="Helical" evidence="1">
    <location>
        <begin position="35"/>
        <end position="55"/>
    </location>
</feature>
<sequence>MNTPLSPWVALVAVVAAAALLGTHQKRQWPASSGAAALTSLASLFAEFLVIGAIFDCALHKPEWLENLGLWSPIFTAFTLTVCGIGVGIPWVVAQTSDRTPSTEKR</sequence>
<proteinExistence type="predicted"/>
<protein>
    <submittedName>
        <fullName evidence="2">Uncharacterized protein</fullName>
    </submittedName>
</protein>
<evidence type="ECO:0000313" key="3">
    <source>
        <dbReference type="Proteomes" id="UP001055337"/>
    </source>
</evidence>
<feature type="transmembrane region" description="Helical" evidence="1">
    <location>
        <begin position="6"/>
        <end position="23"/>
    </location>
</feature>
<keyword evidence="1" id="KW-0812">Transmembrane</keyword>
<dbReference type="EMBL" id="CP092363">
    <property type="protein sequence ID" value="ULN44768.1"/>
    <property type="molecule type" value="Genomic_DNA"/>
</dbReference>
<keyword evidence="2" id="KW-0614">Plasmid</keyword>
<geneLocation type="plasmid" evidence="2 3">
    <name>unnamed</name>
</geneLocation>
<dbReference type="Proteomes" id="UP001055337">
    <property type="component" value="Plasmid unnamed"/>
</dbReference>
<reference evidence="2" key="1">
    <citation type="submission" date="2022-08" db="EMBL/GenBank/DDBJ databases">
        <title>Whole genome sequencing of non-tuberculosis mycobacteria type-strains.</title>
        <authorList>
            <person name="Igarashi Y."/>
            <person name="Osugi A."/>
            <person name="Mitarai S."/>
        </authorList>
    </citation>
    <scope>NUCLEOTIDE SEQUENCE</scope>
    <source>
        <strain evidence="2">JCM 16369</strain>
    </source>
</reference>
<name>A0ABY3TTJ6_9MYCO</name>
<organism evidence="2 3">
    <name type="scientific">Mycolicibacterium crocinum</name>
    <dbReference type="NCBI Taxonomy" id="388459"/>
    <lineage>
        <taxon>Bacteria</taxon>
        <taxon>Bacillati</taxon>
        <taxon>Actinomycetota</taxon>
        <taxon>Actinomycetes</taxon>
        <taxon>Mycobacteriales</taxon>
        <taxon>Mycobacteriaceae</taxon>
        <taxon>Mycolicibacterium</taxon>
    </lineage>
</organism>
<keyword evidence="1" id="KW-1133">Transmembrane helix</keyword>
<accession>A0ABY3TTJ6</accession>
<keyword evidence="1" id="KW-0472">Membrane</keyword>
<evidence type="ECO:0000313" key="2">
    <source>
        <dbReference type="EMBL" id="ULN44768.1"/>
    </source>
</evidence>
<evidence type="ECO:0000256" key="1">
    <source>
        <dbReference type="SAM" id="Phobius"/>
    </source>
</evidence>
<keyword evidence="3" id="KW-1185">Reference proteome</keyword>
<feature type="transmembrane region" description="Helical" evidence="1">
    <location>
        <begin position="70"/>
        <end position="93"/>
    </location>
</feature>
<gene>
    <name evidence="2" type="ORF">MI149_30200</name>
</gene>